<protein>
    <submittedName>
        <fullName evidence="1">Uncharacterized protein</fullName>
    </submittedName>
</protein>
<gene>
    <name evidence="1" type="ORF">PCOR1329_LOCUS11717</name>
</gene>
<proteinExistence type="predicted"/>
<name>A0ABN9QJ44_9DINO</name>
<dbReference type="Proteomes" id="UP001189429">
    <property type="component" value="Unassembled WGS sequence"/>
</dbReference>
<dbReference type="EMBL" id="CAUYUJ010003381">
    <property type="protein sequence ID" value="CAK0805099.1"/>
    <property type="molecule type" value="Genomic_DNA"/>
</dbReference>
<organism evidence="1 2">
    <name type="scientific">Prorocentrum cordatum</name>
    <dbReference type="NCBI Taxonomy" id="2364126"/>
    <lineage>
        <taxon>Eukaryota</taxon>
        <taxon>Sar</taxon>
        <taxon>Alveolata</taxon>
        <taxon>Dinophyceae</taxon>
        <taxon>Prorocentrales</taxon>
        <taxon>Prorocentraceae</taxon>
        <taxon>Prorocentrum</taxon>
    </lineage>
</organism>
<accession>A0ABN9QJ44</accession>
<evidence type="ECO:0000313" key="1">
    <source>
        <dbReference type="EMBL" id="CAK0805099.1"/>
    </source>
</evidence>
<sequence length="255" mass="28002">MAGPGQRGPCRFGPISSEPACVEFLEKPKLHQDAEAMTVDPDDEVGWLALLDRMFKAAEEKQWQLNDPDYDRPAADDDEVCDMQSIAELADMLEQMHRADEMREQQRQRRCDAERKGYDILKVFGAMGDGAVCCQYYIKRINKHLKKEDTHGPMRPPLPATKAAMSNGREGAAAAKFRTEDRMAVLFKGKLEQMPEPIGVATAVKFKRELEHASEPIEQTPASSSAAASSSTAIALPAGQSLKAAADPTCYGCAV</sequence>
<evidence type="ECO:0000313" key="2">
    <source>
        <dbReference type="Proteomes" id="UP001189429"/>
    </source>
</evidence>
<reference evidence="1" key="1">
    <citation type="submission" date="2023-10" db="EMBL/GenBank/DDBJ databases">
        <authorList>
            <person name="Chen Y."/>
            <person name="Shah S."/>
            <person name="Dougan E. K."/>
            <person name="Thang M."/>
            <person name="Chan C."/>
        </authorList>
    </citation>
    <scope>NUCLEOTIDE SEQUENCE [LARGE SCALE GENOMIC DNA]</scope>
</reference>
<comment type="caution">
    <text evidence="1">The sequence shown here is derived from an EMBL/GenBank/DDBJ whole genome shotgun (WGS) entry which is preliminary data.</text>
</comment>
<keyword evidence="2" id="KW-1185">Reference proteome</keyword>